<dbReference type="Proteomes" id="UP001519460">
    <property type="component" value="Unassembled WGS sequence"/>
</dbReference>
<feature type="non-terminal residue" evidence="2">
    <location>
        <position position="1"/>
    </location>
</feature>
<sequence length="334" mass="36697">LHHCGIAQTQKEAMMAAWRLEQARLVSIFLVVVVSVAGIENGKQLVVASLAVFSQPCVVRLSTERQFAMMAARFTPKALAPVQLLLSVVFVASWETNKGMTVRDFKGIPSLKEVECSGESLDPDEKVFSVTVFKPLDKSVLAYLHPFSDECITFGEFSSLSKGSNCENEEFVSKNTRPAVRKPFANMAATPRQHLVLSVVLSTVIPTAMGNNAREVTSRSAVFATHSFSLQSVVCLLGKLFAMMAARVSQTVWRQIVMLLFFTCSVNVSGTNNVKGNNQLSPSQNPGKSNTNTDRESTETLSAMMATRRYWMMLRERLLPSLVVICLEVVGTFG</sequence>
<proteinExistence type="predicted"/>
<protein>
    <submittedName>
        <fullName evidence="2">Uncharacterized protein</fullName>
    </submittedName>
</protein>
<evidence type="ECO:0000313" key="3">
    <source>
        <dbReference type="Proteomes" id="UP001519460"/>
    </source>
</evidence>
<name>A0ABD0KP07_9CAEN</name>
<evidence type="ECO:0000313" key="2">
    <source>
        <dbReference type="EMBL" id="KAK7488927.1"/>
    </source>
</evidence>
<organism evidence="2 3">
    <name type="scientific">Batillaria attramentaria</name>
    <dbReference type="NCBI Taxonomy" id="370345"/>
    <lineage>
        <taxon>Eukaryota</taxon>
        <taxon>Metazoa</taxon>
        <taxon>Spiralia</taxon>
        <taxon>Lophotrochozoa</taxon>
        <taxon>Mollusca</taxon>
        <taxon>Gastropoda</taxon>
        <taxon>Caenogastropoda</taxon>
        <taxon>Sorbeoconcha</taxon>
        <taxon>Cerithioidea</taxon>
        <taxon>Batillariidae</taxon>
        <taxon>Batillaria</taxon>
    </lineage>
</organism>
<gene>
    <name evidence="2" type="ORF">BaRGS_00019884</name>
</gene>
<reference evidence="2 3" key="1">
    <citation type="journal article" date="2023" name="Sci. Data">
        <title>Genome assembly of the Korean intertidal mud-creeper Batillaria attramentaria.</title>
        <authorList>
            <person name="Patra A.K."/>
            <person name="Ho P.T."/>
            <person name="Jun S."/>
            <person name="Lee S.J."/>
            <person name="Kim Y."/>
            <person name="Won Y.J."/>
        </authorList>
    </citation>
    <scope>NUCLEOTIDE SEQUENCE [LARGE SCALE GENOMIC DNA]</scope>
    <source>
        <strain evidence="2">Wonlab-2016</strain>
    </source>
</reference>
<evidence type="ECO:0000256" key="1">
    <source>
        <dbReference type="SAM" id="MobiDB-lite"/>
    </source>
</evidence>
<feature type="region of interest" description="Disordered" evidence="1">
    <location>
        <begin position="273"/>
        <end position="298"/>
    </location>
</feature>
<accession>A0ABD0KP07</accession>
<feature type="non-terminal residue" evidence="2">
    <location>
        <position position="334"/>
    </location>
</feature>
<keyword evidence="3" id="KW-1185">Reference proteome</keyword>
<dbReference type="EMBL" id="JACVVK020000145">
    <property type="protein sequence ID" value="KAK7488927.1"/>
    <property type="molecule type" value="Genomic_DNA"/>
</dbReference>
<feature type="compositionally biased region" description="Polar residues" evidence="1">
    <location>
        <begin position="273"/>
        <end position="292"/>
    </location>
</feature>
<comment type="caution">
    <text evidence="2">The sequence shown here is derived from an EMBL/GenBank/DDBJ whole genome shotgun (WGS) entry which is preliminary data.</text>
</comment>
<dbReference type="AlphaFoldDB" id="A0ABD0KP07"/>